<name>A0A9P7AJH7_9AGAM</name>
<comment type="caution">
    <text evidence="6">The sequence shown here is derived from an EMBL/GenBank/DDBJ whole genome shotgun (WGS) entry which is preliminary data.</text>
</comment>
<dbReference type="PROSITE" id="PS51158">
    <property type="entry name" value="ALPHA_KINASE"/>
    <property type="match status" value="1"/>
</dbReference>
<dbReference type="Pfam" id="PF02816">
    <property type="entry name" value="Alpha_kinase"/>
    <property type="match status" value="1"/>
</dbReference>
<dbReference type="SUPFAM" id="SSF56112">
    <property type="entry name" value="Protein kinase-like (PK-like)"/>
    <property type="match status" value="1"/>
</dbReference>
<dbReference type="Gene3D" id="3.20.200.10">
    <property type="entry name" value="MHCK/EF2 kinase"/>
    <property type="match status" value="1"/>
</dbReference>
<keyword evidence="1" id="KW-0723">Serine/threonine-protein kinase</keyword>
<dbReference type="GO" id="GO:0004674">
    <property type="term" value="F:protein serine/threonine kinase activity"/>
    <property type="evidence" value="ECO:0007669"/>
    <property type="project" value="UniProtKB-KW"/>
</dbReference>
<feature type="region of interest" description="Disordered" evidence="4">
    <location>
        <begin position="331"/>
        <end position="353"/>
    </location>
</feature>
<proteinExistence type="predicted"/>
<accession>A0A9P7AJH7</accession>
<dbReference type="OrthoDB" id="301415at2759"/>
<reference evidence="6" key="1">
    <citation type="journal article" date="2020" name="New Phytol.">
        <title>Comparative genomics reveals dynamic genome evolution in host specialist ectomycorrhizal fungi.</title>
        <authorList>
            <person name="Lofgren L.A."/>
            <person name="Nguyen N.H."/>
            <person name="Vilgalys R."/>
            <person name="Ruytinx J."/>
            <person name="Liao H.L."/>
            <person name="Branco S."/>
            <person name="Kuo A."/>
            <person name="LaButti K."/>
            <person name="Lipzen A."/>
            <person name="Andreopoulos W."/>
            <person name="Pangilinan J."/>
            <person name="Riley R."/>
            <person name="Hundley H."/>
            <person name="Na H."/>
            <person name="Barry K."/>
            <person name="Grigoriev I.V."/>
            <person name="Stajich J.E."/>
            <person name="Kennedy P.G."/>
        </authorList>
    </citation>
    <scope>NUCLEOTIDE SEQUENCE</scope>
    <source>
        <strain evidence="6">S12</strain>
    </source>
</reference>
<evidence type="ECO:0000256" key="2">
    <source>
        <dbReference type="ARBA" id="ARBA00022679"/>
    </source>
</evidence>
<evidence type="ECO:0000256" key="3">
    <source>
        <dbReference type="ARBA" id="ARBA00022777"/>
    </source>
</evidence>
<sequence length="704" mass="77829">DFTPINQYGPRTCQRCNVKFDMSVAFEYVRGKDGSGRLCCPGCAKHYADRKAAELMPNSTGVGKFLHFTSGMGASRHALVKATSAAQRGEQFFPSQRFSSSMTTTSGSGKMLPPPAPVSREYYILNDPISSLSDMESVNTLLRPTDVPGGYTSNHRLYNEHRGKMLLAASSTRVQTVTIRAAIHHLKPEGKSGTLLVGVLTLESLEMHKSPMMILFDPREPLNDPDAMVLQDFFLHSTAKDPVPKFHASTKVAILLIMTHAQYESVQLWREQIDESVSVFLLIQCSSDSDVAKTMFSALIIPAHTQHHISHRQVYMCHHILPTDQFLKSQHSKKLRSPSSTSPSSSRGTEISVIPESTSSLTDMSTSVVTTALPSRISSAIVFPEASQLCLLPSQQQLMAAMEAQGSIRKQASATILIHSAKYQSSTFRVYGIRSVKFHDIVTTPLNITHSRFDLVLISVDSDPKSMIGAAGSFKTCHPALLHTASLTPTTSTSDEPSLQATIFTARQVVAKRVFFRKGEGKKRHRFSKEDELGKTLDEANCLYWATCLMSLVYIFVDEMIETKTVKAAVADQVPRLRLVHAAVAIPDDTSDHAGAATYLLEERIEGKFIKYINNNSAVPTYHLRGFEEKIGLFLCFAQHVQHRLTNEVVYLSDFQGSGNLLTDCQVMTGPEYSANFGEGNCTEAFHAFKSTHKCNFYCRAFGM</sequence>
<feature type="non-terminal residue" evidence="6">
    <location>
        <position position="704"/>
    </location>
</feature>
<evidence type="ECO:0000256" key="4">
    <source>
        <dbReference type="SAM" id="MobiDB-lite"/>
    </source>
</evidence>
<dbReference type="GeneID" id="64590273"/>
<organism evidence="6 7">
    <name type="scientific">Suillus plorans</name>
    <dbReference type="NCBI Taxonomy" id="116603"/>
    <lineage>
        <taxon>Eukaryota</taxon>
        <taxon>Fungi</taxon>
        <taxon>Dikarya</taxon>
        <taxon>Basidiomycota</taxon>
        <taxon>Agaricomycotina</taxon>
        <taxon>Agaricomycetes</taxon>
        <taxon>Agaricomycetidae</taxon>
        <taxon>Boletales</taxon>
        <taxon>Suillineae</taxon>
        <taxon>Suillaceae</taxon>
        <taxon>Suillus</taxon>
    </lineage>
</organism>
<dbReference type="Proteomes" id="UP000719766">
    <property type="component" value="Unassembled WGS sequence"/>
</dbReference>
<protein>
    <recommendedName>
        <fullName evidence="5">Alpha-type protein kinase domain-containing protein</fullName>
    </recommendedName>
</protein>
<gene>
    <name evidence="6" type="ORF">HD556DRAFT_1208042</name>
</gene>
<keyword evidence="3" id="KW-0418">Kinase</keyword>
<dbReference type="SMART" id="SM00811">
    <property type="entry name" value="Alpha_kinase"/>
    <property type="match status" value="1"/>
</dbReference>
<feature type="domain" description="Alpha-type protein kinase" evidence="5">
    <location>
        <begin position="440"/>
        <end position="704"/>
    </location>
</feature>
<evidence type="ECO:0000313" key="7">
    <source>
        <dbReference type="Proteomes" id="UP000719766"/>
    </source>
</evidence>
<dbReference type="InterPro" id="IPR004166">
    <property type="entry name" value="a-kinase_dom"/>
</dbReference>
<dbReference type="EMBL" id="JABBWE010000047">
    <property type="protein sequence ID" value="KAG1790809.1"/>
    <property type="molecule type" value="Genomic_DNA"/>
</dbReference>
<keyword evidence="7" id="KW-1185">Reference proteome</keyword>
<dbReference type="RefSeq" id="XP_041157742.1">
    <property type="nucleotide sequence ID" value="XM_041296509.1"/>
</dbReference>
<feature type="compositionally biased region" description="Low complexity" evidence="4">
    <location>
        <begin position="337"/>
        <end position="347"/>
    </location>
</feature>
<dbReference type="InterPro" id="IPR011009">
    <property type="entry name" value="Kinase-like_dom_sf"/>
</dbReference>
<evidence type="ECO:0000256" key="1">
    <source>
        <dbReference type="ARBA" id="ARBA00022527"/>
    </source>
</evidence>
<evidence type="ECO:0000259" key="5">
    <source>
        <dbReference type="PROSITE" id="PS51158"/>
    </source>
</evidence>
<dbReference type="GO" id="GO:0005524">
    <property type="term" value="F:ATP binding"/>
    <property type="evidence" value="ECO:0007669"/>
    <property type="project" value="InterPro"/>
</dbReference>
<dbReference type="AlphaFoldDB" id="A0A9P7AJH7"/>
<keyword evidence="2" id="KW-0808">Transferase</keyword>
<evidence type="ECO:0000313" key="6">
    <source>
        <dbReference type="EMBL" id="KAG1790809.1"/>
    </source>
</evidence>
<feature type="non-terminal residue" evidence="6">
    <location>
        <position position="1"/>
    </location>
</feature>